<proteinExistence type="inferred from homology"/>
<keyword evidence="12" id="KW-1185">Reference proteome</keyword>
<dbReference type="InterPro" id="IPR015943">
    <property type="entry name" value="WD40/YVTN_repeat-like_dom_sf"/>
</dbReference>
<feature type="repeat" description="WD" evidence="9">
    <location>
        <begin position="49"/>
        <end position="81"/>
    </location>
</feature>
<dbReference type="AlphaFoldDB" id="A0A232FH67"/>
<evidence type="ECO:0000256" key="4">
    <source>
        <dbReference type="ARBA" id="ARBA00022574"/>
    </source>
</evidence>
<dbReference type="SUPFAM" id="SSF50978">
    <property type="entry name" value="WD40 repeat-like"/>
    <property type="match status" value="1"/>
</dbReference>
<dbReference type="InterPro" id="IPR024977">
    <property type="entry name" value="Apc4-like_WD40_dom"/>
</dbReference>
<keyword evidence="7 8" id="KW-0206">Cytoskeleton</keyword>
<evidence type="ECO:0000256" key="7">
    <source>
        <dbReference type="ARBA" id="ARBA00023212"/>
    </source>
</evidence>
<dbReference type="PANTHER" id="PTHR10709">
    <property type="entry name" value="ACTIN-RELATED PROTEIN 2/3 COMPLEX SUBUNIT 1"/>
    <property type="match status" value="1"/>
</dbReference>
<evidence type="ECO:0000256" key="3">
    <source>
        <dbReference type="ARBA" id="ARBA00022490"/>
    </source>
</evidence>
<dbReference type="InterPro" id="IPR036322">
    <property type="entry name" value="WD40_repeat_dom_sf"/>
</dbReference>
<evidence type="ECO:0000259" key="10">
    <source>
        <dbReference type="Pfam" id="PF12894"/>
    </source>
</evidence>
<dbReference type="GO" id="GO:0005885">
    <property type="term" value="C:Arp2/3 protein complex"/>
    <property type="evidence" value="ECO:0007669"/>
    <property type="project" value="UniProtKB-UniRule"/>
</dbReference>
<dbReference type="PROSITE" id="PS50294">
    <property type="entry name" value="WD_REPEATS_REGION"/>
    <property type="match status" value="1"/>
</dbReference>
<keyword evidence="6 8" id="KW-0009">Actin-binding</keyword>
<feature type="domain" description="Anaphase-promoting complex subunit 4-like WD40" evidence="10">
    <location>
        <begin position="104"/>
        <end position="176"/>
    </location>
</feature>
<dbReference type="Pfam" id="PF12894">
    <property type="entry name" value="ANAPC4_WD40"/>
    <property type="match status" value="1"/>
</dbReference>
<evidence type="ECO:0000256" key="1">
    <source>
        <dbReference type="ARBA" id="ARBA00004245"/>
    </source>
</evidence>
<dbReference type="InterPro" id="IPR001680">
    <property type="entry name" value="WD40_rpt"/>
</dbReference>
<name>A0A232FH67_9HYME</name>
<keyword evidence="4 9" id="KW-0853">WD repeat</keyword>
<comment type="subcellular location">
    <subcellularLocation>
        <location evidence="1">Cytoplasm</location>
        <location evidence="1">Cytoskeleton</location>
    </subcellularLocation>
</comment>
<sequence length="368" mass="41269">MTEVYNLGVDAVTCHDWNEGHNGIALCPNNNELHVYKQEASNWKLSEVLQEHDQRIMGIDWAPKTNKIVTCAADKTAYVWSQNEEGKWTPAWVLLRTNRAATCVKWSPKEDKLAVGSGDRIISVCYFASENNWWVSKHIKKPLRSTVTAIDWHPNNMILAAGSTDYKVRVFSAFVKEVDKNNSDSSWGSSSNLGNMFVDFCNSPNGGGWVHDVAFSPCGTKVCWVGHNSSICVADSMQGNAVTRLLTEYLPFLRCVWLDSNYIITAGHDCMPMVYKVDESGKLSFATKLDNTQKKEAAGLTAMRKFQSLDRQARTEINDSALDSIHQNTITSIRKLSKSRFSTSSLDGLLVVWDIKSPELMMNNLRLN</sequence>
<comment type="similarity">
    <text evidence="2 8">Belongs to the WD repeat ARPC1 family.</text>
</comment>
<dbReference type="Proteomes" id="UP000215335">
    <property type="component" value="Unassembled WGS sequence"/>
</dbReference>
<dbReference type="EMBL" id="NNAY01000206">
    <property type="protein sequence ID" value="OXU30032.1"/>
    <property type="molecule type" value="Genomic_DNA"/>
</dbReference>
<dbReference type="PROSITE" id="PS50082">
    <property type="entry name" value="WD_REPEATS_2"/>
    <property type="match status" value="1"/>
</dbReference>
<dbReference type="GO" id="GO:0034314">
    <property type="term" value="P:Arp2/3 complex-mediated actin nucleation"/>
    <property type="evidence" value="ECO:0007669"/>
    <property type="project" value="UniProtKB-UniRule"/>
</dbReference>
<dbReference type="OrthoDB" id="406844at2759"/>
<keyword evidence="5" id="KW-0677">Repeat</keyword>
<evidence type="ECO:0000256" key="5">
    <source>
        <dbReference type="ARBA" id="ARBA00022737"/>
    </source>
</evidence>
<dbReference type="STRING" id="543379.A0A232FH67"/>
<dbReference type="Gene3D" id="2.130.10.10">
    <property type="entry name" value="YVTN repeat-like/Quinoprotein amine dehydrogenase"/>
    <property type="match status" value="1"/>
</dbReference>
<dbReference type="SMR" id="A0A232FH67"/>
<dbReference type="GO" id="GO:0051015">
    <property type="term" value="F:actin filament binding"/>
    <property type="evidence" value="ECO:0007669"/>
    <property type="project" value="TreeGrafter"/>
</dbReference>
<evidence type="ECO:0000256" key="2">
    <source>
        <dbReference type="ARBA" id="ARBA00006260"/>
    </source>
</evidence>
<dbReference type="Pfam" id="PF00400">
    <property type="entry name" value="WD40"/>
    <property type="match status" value="1"/>
</dbReference>
<gene>
    <name evidence="11" type="ORF">TSAR_017028</name>
</gene>
<accession>A0A232FH67</accession>
<dbReference type="PANTHER" id="PTHR10709:SF2">
    <property type="entry name" value="ACTIN-RELATED PROTEIN 2_3 COMPLEX SUBUNIT"/>
    <property type="match status" value="1"/>
</dbReference>
<dbReference type="InterPro" id="IPR017383">
    <property type="entry name" value="ARPC1"/>
</dbReference>
<evidence type="ECO:0000313" key="11">
    <source>
        <dbReference type="EMBL" id="OXU30032.1"/>
    </source>
</evidence>
<evidence type="ECO:0000256" key="8">
    <source>
        <dbReference type="PIRNR" id="PIRNR038093"/>
    </source>
</evidence>
<evidence type="ECO:0000313" key="12">
    <source>
        <dbReference type="Proteomes" id="UP000215335"/>
    </source>
</evidence>
<dbReference type="SMART" id="SM00320">
    <property type="entry name" value="WD40"/>
    <property type="match status" value="6"/>
</dbReference>
<comment type="caution">
    <text evidence="11">The sequence shown here is derived from an EMBL/GenBank/DDBJ whole genome shotgun (WGS) entry which is preliminary data.</text>
</comment>
<evidence type="ECO:0000256" key="6">
    <source>
        <dbReference type="ARBA" id="ARBA00023203"/>
    </source>
</evidence>
<keyword evidence="3 8" id="KW-0963">Cytoplasm</keyword>
<dbReference type="PIRSF" id="PIRSF038093">
    <property type="entry name" value="ARP2/3_su1"/>
    <property type="match status" value="1"/>
</dbReference>
<comment type="function">
    <text evidence="8">Functions as component of the Arp2/3 complex which is involved in regulation of actin polymerization and together with an activating nucleation-promoting factor (NPF) mediates the formation of branched actin networks.</text>
</comment>
<reference evidence="11 12" key="1">
    <citation type="journal article" date="2017" name="Curr. Biol.">
        <title>The Evolution of Venom by Co-option of Single-Copy Genes.</title>
        <authorList>
            <person name="Martinson E.O."/>
            <person name="Mrinalini"/>
            <person name="Kelkar Y.D."/>
            <person name="Chang C.H."/>
            <person name="Werren J.H."/>
        </authorList>
    </citation>
    <scope>NUCLEOTIDE SEQUENCE [LARGE SCALE GENOMIC DNA]</scope>
    <source>
        <strain evidence="11 12">Alberta</strain>
        <tissue evidence="11">Whole body</tissue>
    </source>
</reference>
<organism evidence="11 12">
    <name type="scientific">Trichomalopsis sarcophagae</name>
    <dbReference type="NCBI Taxonomy" id="543379"/>
    <lineage>
        <taxon>Eukaryota</taxon>
        <taxon>Metazoa</taxon>
        <taxon>Ecdysozoa</taxon>
        <taxon>Arthropoda</taxon>
        <taxon>Hexapoda</taxon>
        <taxon>Insecta</taxon>
        <taxon>Pterygota</taxon>
        <taxon>Neoptera</taxon>
        <taxon>Endopterygota</taxon>
        <taxon>Hymenoptera</taxon>
        <taxon>Apocrita</taxon>
        <taxon>Proctotrupomorpha</taxon>
        <taxon>Chalcidoidea</taxon>
        <taxon>Pteromalidae</taxon>
        <taxon>Pteromalinae</taxon>
        <taxon>Trichomalopsis</taxon>
    </lineage>
</organism>
<protein>
    <recommendedName>
        <fullName evidence="8">Actin-related protein 2/3 complex subunit</fullName>
    </recommendedName>
</protein>
<evidence type="ECO:0000256" key="9">
    <source>
        <dbReference type="PROSITE-ProRule" id="PRU00221"/>
    </source>
</evidence>